<feature type="transmembrane region" description="Helical" evidence="1">
    <location>
        <begin position="105"/>
        <end position="127"/>
    </location>
</feature>
<feature type="transmembrane region" description="Helical" evidence="1">
    <location>
        <begin position="74"/>
        <end position="93"/>
    </location>
</feature>
<evidence type="ECO:0000313" key="2">
    <source>
        <dbReference type="EMBL" id="KTC81500.1"/>
    </source>
</evidence>
<proteinExistence type="predicted"/>
<dbReference type="Proteomes" id="UP000054742">
    <property type="component" value="Unassembled WGS sequence"/>
</dbReference>
<organism evidence="2 3">
    <name type="scientific">Legionella brunensis</name>
    <dbReference type="NCBI Taxonomy" id="29422"/>
    <lineage>
        <taxon>Bacteria</taxon>
        <taxon>Pseudomonadati</taxon>
        <taxon>Pseudomonadota</taxon>
        <taxon>Gammaproteobacteria</taxon>
        <taxon>Legionellales</taxon>
        <taxon>Legionellaceae</taxon>
        <taxon>Legionella</taxon>
    </lineage>
</organism>
<gene>
    <name evidence="2" type="ORF">Lbru_2020</name>
</gene>
<protein>
    <submittedName>
        <fullName evidence="2">Integral membrane protein (PIN domain superfamily)</fullName>
    </submittedName>
</protein>
<feature type="transmembrane region" description="Helical" evidence="1">
    <location>
        <begin position="44"/>
        <end position="68"/>
    </location>
</feature>
<evidence type="ECO:0000256" key="1">
    <source>
        <dbReference type="SAM" id="Phobius"/>
    </source>
</evidence>
<dbReference type="OrthoDB" id="5637501at2"/>
<evidence type="ECO:0000313" key="3">
    <source>
        <dbReference type="Proteomes" id="UP000054742"/>
    </source>
</evidence>
<sequence length="137" mass="15524">MFSSFFHSYLLAQILGFYLLIMAIILLARVNFYRRFLMSLSADYGTIVVGASCALVIGLLMVVTHNFWIWEAHILIVTILGWLILIKSILWLSIPDTMAAYSKKVYAGAGYYVIVAVLAILGIILISKGFYHFYPEF</sequence>
<dbReference type="AlphaFoldDB" id="A0A0W0SDE4"/>
<name>A0A0W0SDE4_9GAMM</name>
<dbReference type="RefSeq" id="WP_058442014.1">
    <property type="nucleotide sequence ID" value="NZ_CAAAHU010000005.1"/>
</dbReference>
<dbReference type="PATRIC" id="fig|29422.6.peg.2153"/>
<dbReference type="STRING" id="29422.Lbru_2020"/>
<keyword evidence="1" id="KW-0472">Membrane</keyword>
<comment type="caution">
    <text evidence="2">The sequence shown here is derived from an EMBL/GenBank/DDBJ whole genome shotgun (WGS) entry which is preliminary data.</text>
</comment>
<keyword evidence="1" id="KW-0812">Transmembrane</keyword>
<feature type="transmembrane region" description="Helical" evidence="1">
    <location>
        <begin position="6"/>
        <end position="32"/>
    </location>
</feature>
<keyword evidence="3" id="KW-1185">Reference proteome</keyword>
<keyword evidence="1" id="KW-1133">Transmembrane helix</keyword>
<dbReference type="EMBL" id="LNXV01000029">
    <property type="protein sequence ID" value="KTC81500.1"/>
    <property type="molecule type" value="Genomic_DNA"/>
</dbReference>
<reference evidence="2 3" key="1">
    <citation type="submission" date="2015-11" db="EMBL/GenBank/DDBJ databases">
        <title>Genomic analysis of 38 Legionella species identifies large and diverse effector repertoires.</title>
        <authorList>
            <person name="Burstein D."/>
            <person name="Amaro F."/>
            <person name="Zusman T."/>
            <person name="Lifshitz Z."/>
            <person name="Cohen O."/>
            <person name="Gilbert J.A."/>
            <person name="Pupko T."/>
            <person name="Shuman H.A."/>
            <person name="Segal G."/>
        </authorList>
    </citation>
    <scope>NUCLEOTIDE SEQUENCE [LARGE SCALE GENOMIC DNA]</scope>
    <source>
        <strain evidence="2 3">ATCC 43878</strain>
    </source>
</reference>
<accession>A0A0W0SDE4</accession>